<evidence type="ECO:0000313" key="3">
    <source>
        <dbReference type="Proteomes" id="UP000050836"/>
    </source>
</evidence>
<comment type="caution">
    <text evidence="2">The sequence shown here is derived from an EMBL/GenBank/DDBJ whole genome shotgun (WGS) entry which is preliminary data.</text>
</comment>
<keyword evidence="1" id="KW-0175">Coiled coil</keyword>
<name>A0A0R0ALE1_9GAMM</name>
<evidence type="ECO:0000313" key="2">
    <source>
        <dbReference type="EMBL" id="KRG41921.1"/>
    </source>
</evidence>
<dbReference type="RefSeq" id="WP_054659717.1">
    <property type="nucleotide sequence ID" value="NZ_LLXS01000022.1"/>
</dbReference>
<accession>A0A0R0ALE1</accession>
<reference evidence="2 3" key="1">
    <citation type="submission" date="2015-10" db="EMBL/GenBank/DDBJ databases">
        <title>Genome sequencing and analysis of members of genus Stenotrophomonas.</title>
        <authorList>
            <person name="Patil P.P."/>
            <person name="Midha S."/>
            <person name="Patil P.B."/>
        </authorList>
    </citation>
    <scope>NUCLEOTIDE SEQUENCE [LARGE SCALE GENOMIC DNA]</scope>
    <source>
        <strain evidence="2 3">JCM 9942</strain>
    </source>
</reference>
<dbReference type="OrthoDB" id="5956341at2"/>
<organism evidence="2 3">
    <name type="scientific">Stenotrophomonas pictorum JCM 9942</name>
    <dbReference type="NCBI Taxonomy" id="1236960"/>
    <lineage>
        <taxon>Bacteria</taxon>
        <taxon>Pseudomonadati</taxon>
        <taxon>Pseudomonadota</taxon>
        <taxon>Gammaproteobacteria</taxon>
        <taxon>Lysobacterales</taxon>
        <taxon>Lysobacteraceae</taxon>
        <taxon>Stenotrophomonas</taxon>
    </lineage>
</organism>
<dbReference type="EMBL" id="LLXS01000022">
    <property type="protein sequence ID" value="KRG41921.1"/>
    <property type="molecule type" value="Genomic_DNA"/>
</dbReference>
<protein>
    <submittedName>
        <fullName evidence="2">Uncharacterized protein</fullName>
    </submittedName>
</protein>
<dbReference type="AlphaFoldDB" id="A0A0R0ALE1"/>
<keyword evidence="3" id="KW-1185">Reference proteome</keyword>
<proteinExistence type="predicted"/>
<gene>
    <name evidence="2" type="ORF">ARC78_10660</name>
</gene>
<feature type="coiled-coil region" evidence="1">
    <location>
        <begin position="44"/>
        <end position="71"/>
    </location>
</feature>
<dbReference type="Proteomes" id="UP000050836">
    <property type="component" value="Unassembled WGS sequence"/>
</dbReference>
<evidence type="ECO:0000256" key="1">
    <source>
        <dbReference type="SAM" id="Coils"/>
    </source>
</evidence>
<sequence length="84" mass="9369">MTKSYDPPLTVGLNGPLYRVDKAIKLAQKRLDTAMDAKRLHTSHSLANEVVKEAREALRKAEQARVLKIAELGAAAEKYRQRPA</sequence>